<keyword evidence="2" id="KW-0472">Membrane</keyword>
<proteinExistence type="predicted"/>
<evidence type="ECO:0000256" key="2">
    <source>
        <dbReference type="SAM" id="Phobius"/>
    </source>
</evidence>
<evidence type="ECO:0000313" key="3">
    <source>
        <dbReference type="EMBL" id="OPC81573.1"/>
    </source>
</evidence>
<feature type="transmembrane region" description="Helical" evidence="2">
    <location>
        <begin position="6"/>
        <end position="23"/>
    </location>
</feature>
<dbReference type="Proteomes" id="UP000190037">
    <property type="component" value="Unassembled WGS sequence"/>
</dbReference>
<feature type="compositionally biased region" description="Basic and acidic residues" evidence="1">
    <location>
        <begin position="63"/>
        <end position="85"/>
    </location>
</feature>
<reference evidence="3 4" key="1">
    <citation type="submission" date="2017-03" db="EMBL/GenBank/DDBJ databases">
        <title>Draft genome sequence of Streptomyces scabrisporus NF3, endophyte isolated from Amphipterygium adstringens.</title>
        <authorList>
            <person name="Vazquez M."/>
            <person name="Ceapa C.D."/>
            <person name="Rodriguez Luna D."/>
            <person name="Sanchez Esquivel S."/>
        </authorList>
    </citation>
    <scope>NUCLEOTIDE SEQUENCE [LARGE SCALE GENOMIC DNA]</scope>
    <source>
        <strain evidence="3 4">NF3</strain>
    </source>
</reference>
<comment type="caution">
    <text evidence="3">The sequence shown here is derived from an EMBL/GenBank/DDBJ whole genome shotgun (WGS) entry which is preliminary data.</text>
</comment>
<sequence length="196" mass="20942">MPNVYIVPVLLTAACAVAVTTVVRRLARRRRARAGADVRDRAFVDHLFRSREPERPALTVPGHARDDRPDDRPEPDEDGARRPHPSENLTPLLPTHLTAGYLTGLVAGGTPVTHVRTGSPTGAGGLDVLDFADGSSLVVMPGDPEATTLIEIALSLGRPVRLLGTSQIGGGWTLTFGVDEDTTYALADRLYVRPPA</sequence>
<keyword evidence="4" id="KW-1185">Reference proteome</keyword>
<accession>A0A1T3NXM1</accession>
<dbReference type="AlphaFoldDB" id="A0A1T3NXM1"/>
<protein>
    <recommendedName>
        <fullName evidence="5">Secreted protein</fullName>
    </recommendedName>
</protein>
<gene>
    <name evidence="3" type="ORF">B4N89_11995</name>
</gene>
<organism evidence="3 4">
    <name type="scientific">Embleya scabrispora</name>
    <dbReference type="NCBI Taxonomy" id="159449"/>
    <lineage>
        <taxon>Bacteria</taxon>
        <taxon>Bacillati</taxon>
        <taxon>Actinomycetota</taxon>
        <taxon>Actinomycetes</taxon>
        <taxon>Kitasatosporales</taxon>
        <taxon>Streptomycetaceae</taxon>
        <taxon>Embleya</taxon>
    </lineage>
</organism>
<evidence type="ECO:0000256" key="1">
    <source>
        <dbReference type="SAM" id="MobiDB-lite"/>
    </source>
</evidence>
<dbReference type="STRING" id="159449.B4N89_11995"/>
<dbReference type="EMBL" id="MWQN01000001">
    <property type="protein sequence ID" value="OPC81573.1"/>
    <property type="molecule type" value="Genomic_DNA"/>
</dbReference>
<evidence type="ECO:0000313" key="4">
    <source>
        <dbReference type="Proteomes" id="UP000190037"/>
    </source>
</evidence>
<dbReference type="RefSeq" id="WP_143657930.1">
    <property type="nucleotide sequence ID" value="NZ_MWQN01000001.1"/>
</dbReference>
<keyword evidence="2" id="KW-1133">Transmembrane helix</keyword>
<evidence type="ECO:0008006" key="5">
    <source>
        <dbReference type="Google" id="ProtNLM"/>
    </source>
</evidence>
<feature type="region of interest" description="Disordered" evidence="1">
    <location>
        <begin position="53"/>
        <end position="93"/>
    </location>
</feature>
<name>A0A1T3NXM1_9ACTN</name>
<dbReference type="OrthoDB" id="3866654at2"/>
<keyword evidence="2" id="KW-0812">Transmembrane</keyword>